<evidence type="ECO:0000313" key="2">
    <source>
        <dbReference type="Proteomes" id="UP000422411"/>
    </source>
</evidence>
<gene>
    <name evidence="1" type="primary">90</name>
    <name evidence="1" type="ORF">PBI_JAYDEN_90</name>
</gene>
<keyword evidence="2" id="KW-1185">Reference proteome</keyword>
<dbReference type="GeneID" id="80005700"/>
<sequence length="108" mass="11571">MATLHETTPDPSAADPTAALAGLTDRLSVNRLGKSMFREMDRDLLAMRAAADALTALTERDAAALRVHQALAPDWMSIVAMLGGDQSRYDQFIRTIVDAALNLGGSDE</sequence>
<protein>
    <submittedName>
        <fullName evidence="1">Uncharacterized protein</fullName>
    </submittedName>
</protein>
<organism evidence="1 2">
    <name type="scientific">Microbacterium phage Jayden</name>
    <dbReference type="NCBI Taxonomy" id="2656550"/>
    <lineage>
        <taxon>Viruses</taxon>
        <taxon>Duplodnaviria</taxon>
        <taxon>Heunggongvirae</taxon>
        <taxon>Uroviricota</taxon>
        <taxon>Caudoviricetes</taxon>
        <taxon>Hodgkinviridae</taxon>
        <taxon>Metamorphoovirus</taxon>
        <taxon>Metamorphoovirus jayden</taxon>
    </lineage>
</organism>
<dbReference type="KEGG" id="vg:80005700"/>
<dbReference type="Proteomes" id="UP000422411">
    <property type="component" value="Segment"/>
</dbReference>
<evidence type="ECO:0000313" key="1">
    <source>
        <dbReference type="EMBL" id="QGJ95309.1"/>
    </source>
</evidence>
<accession>A0A649VTR0</accession>
<reference evidence="1 2" key="1">
    <citation type="submission" date="2019-10" db="EMBL/GenBank/DDBJ databases">
        <authorList>
            <person name="Zack K.M."/>
            <person name="Garlena R.A."/>
            <person name="Russell D.A."/>
            <person name="Pope W.H."/>
            <person name="Jacobs-Sera D."/>
            <person name="Hatfull G.F."/>
        </authorList>
    </citation>
    <scope>NUCLEOTIDE SEQUENCE [LARGE SCALE GENOMIC DNA]</scope>
</reference>
<name>A0A649VTR0_9CAUD</name>
<dbReference type="RefSeq" id="YP_010752026.1">
    <property type="nucleotide sequence ID" value="NC_073375.1"/>
</dbReference>
<dbReference type="EMBL" id="MN586042">
    <property type="protein sequence ID" value="QGJ95309.1"/>
    <property type="molecule type" value="Genomic_DNA"/>
</dbReference>
<proteinExistence type="predicted"/>